<keyword evidence="1" id="KW-0472">Membrane</keyword>
<keyword evidence="1" id="KW-1133">Transmembrane helix</keyword>
<comment type="caution">
    <text evidence="2">The sequence shown here is derived from an EMBL/GenBank/DDBJ whole genome shotgun (WGS) entry which is preliminary data.</text>
</comment>
<protein>
    <submittedName>
        <fullName evidence="2">Uncharacterized protein</fullName>
    </submittedName>
</protein>
<keyword evidence="1" id="KW-0812">Transmembrane</keyword>
<dbReference type="EMBL" id="JARQAI010000008">
    <property type="protein sequence ID" value="MDT2736958.1"/>
    <property type="molecule type" value="Genomic_DNA"/>
</dbReference>
<feature type="transmembrane region" description="Helical" evidence="1">
    <location>
        <begin position="9"/>
        <end position="26"/>
    </location>
</feature>
<dbReference type="Proteomes" id="UP001180842">
    <property type="component" value="Unassembled WGS sequence"/>
</dbReference>
<reference evidence="2" key="1">
    <citation type="submission" date="2023-03" db="EMBL/GenBank/DDBJ databases">
        <authorList>
            <person name="Shen W."/>
            <person name="Cai J."/>
        </authorList>
    </citation>
    <scope>NUCLEOTIDE SEQUENCE</scope>
    <source>
        <strain evidence="2">P69-2</strain>
    </source>
</reference>
<evidence type="ECO:0000313" key="3">
    <source>
        <dbReference type="Proteomes" id="UP001180842"/>
    </source>
</evidence>
<feature type="transmembrane region" description="Helical" evidence="1">
    <location>
        <begin position="56"/>
        <end position="76"/>
    </location>
</feature>
<feature type="transmembrane region" description="Helical" evidence="1">
    <location>
        <begin position="96"/>
        <end position="114"/>
    </location>
</feature>
<dbReference type="RefSeq" id="WP_258867663.1">
    <property type="nucleotide sequence ID" value="NZ_JARQAI010000008.1"/>
</dbReference>
<name>A0AAE4I0Y8_9ENTE</name>
<gene>
    <name evidence="2" type="ORF">P7H00_07440</name>
</gene>
<feature type="transmembrane region" description="Helical" evidence="1">
    <location>
        <begin position="32"/>
        <end position="49"/>
    </location>
</feature>
<sequence>MMTKKKGKLIPFIFYLIPYVHLTLAIDYLFDSLTGIFLFLVFTVAIGFYAKVTQQLTLLILGNFINIILSCSLIIFKNPLISLYHSSSPFTTAIPLIALFLITQLTGIFWGYVLQKEGSEEKKNQPKKAAER</sequence>
<dbReference type="AlphaFoldDB" id="A0AAE4I0Y8"/>
<evidence type="ECO:0000256" key="1">
    <source>
        <dbReference type="SAM" id="Phobius"/>
    </source>
</evidence>
<accession>A0AAE4I0Y8</accession>
<evidence type="ECO:0000313" key="2">
    <source>
        <dbReference type="EMBL" id="MDT2736958.1"/>
    </source>
</evidence>
<proteinExistence type="predicted"/>
<organism evidence="2 3">
    <name type="scientific">Enterococcus pseudoavium</name>
    <dbReference type="NCBI Taxonomy" id="44007"/>
    <lineage>
        <taxon>Bacteria</taxon>
        <taxon>Bacillati</taxon>
        <taxon>Bacillota</taxon>
        <taxon>Bacilli</taxon>
        <taxon>Lactobacillales</taxon>
        <taxon>Enterococcaceae</taxon>
        <taxon>Enterococcus</taxon>
    </lineage>
</organism>